<accession>A0A0A7LFU9</accession>
<proteinExistence type="inferred from homology"/>
<reference evidence="4 5" key="1">
    <citation type="journal article" date="2014" name="Appl. Environ. Microbiol.">
        <title>Comparative Genome Analysis of 'Candidatus Methanoplasma termitum' Indicates a New Mode of Energy Metabolism in the Seventh Order of Methanogens.</title>
        <authorList>
            <person name="Lang K."/>
            <person name="Schuldes J."/>
            <person name="Klingl A."/>
            <person name="Poehlein A."/>
            <person name="Daniel R."/>
            <person name="Brune A."/>
        </authorList>
    </citation>
    <scope>NUCLEOTIDE SEQUENCE [LARGE SCALE GENOMIC DNA]</scope>
    <source>
        <strain evidence="5">Mpt1</strain>
    </source>
</reference>
<keyword evidence="2" id="KW-0408">Iron</keyword>
<dbReference type="NCBIfam" id="NF005012">
    <property type="entry name" value="PRK06411.1"/>
    <property type="match status" value="1"/>
</dbReference>
<feature type="domain" description="NADH:ubiquinone oxidoreductase-like 20kDa subunit" evidence="3">
    <location>
        <begin position="62"/>
        <end position="169"/>
    </location>
</feature>
<keyword evidence="2" id="KW-0520">NAD</keyword>
<sequence length="187" mass="21220">MDMSLYPHAVAMSKEEFMTWSSAMINDLLSAGTKKTVDKLTGPIWSWAMRNSMHPLHWGLACCALEMAAASAPRFDAERYGMIYRSSPRQTDILLVNGWISKKIRPDLRRLYEQIPNPKWVVAMGECAISGGPWYDSYNTVQGLDQIVPVDIYIPGCPARPDAMIDGFMLLQKKIDDYFTRGIFMED</sequence>
<dbReference type="GO" id="GO:0048038">
    <property type="term" value="F:quinone binding"/>
    <property type="evidence" value="ECO:0007669"/>
    <property type="project" value="InterPro"/>
</dbReference>
<evidence type="ECO:0000256" key="1">
    <source>
        <dbReference type="ARBA" id="ARBA00009173"/>
    </source>
</evidence>
<dbReference type="GO" id="GO:0051911">
    <property type="term" value="F:Methanosarcina-phenazine hydrogenase activity"/>
    <property type="evidence" value="ECO:0007669"/>
    <property type="project" value="UniProtKB-EC"/>
</dbReference>
<evidence type="ECO:0000313" key="4">
    <source>
        <dbReference type="EMBL" id="AIZ57127.1"/>
    </source>
</evidence>
<evidence type="ECO:0000259" key="3">
    <source>
        <dbReference type="Pfam" id="PF01058"/>
    </source>
</evidence>
<evidence type="ECO:0000256" key="2">
    <source>
        <dbReference type="RuleBase" id="RU004464"/>
    </source>
</evidence>
<gene>
    <name evidence="4" type="primary">fpoB</name>
    <name evidence="4" type="ORF">Mpt1_c12650</name>
</gene>
<dbReference type="EMBL" id="CP010070">
    <property type="protein sequence ID" value="AIZ57127.1"/>
    <property type="molecule type" value="Genomic_DNA"/>
</dbReference>
<dbReference type="GO" id="GO:0051539">
    <property type="term" value="F:4 iron, 4 sulfur cluster binding"/>
    <property type="evidence" value="ECO:0007669"/>
    <property type="project" value="UniProtKB-KW"/>
</dbReference>
<dbReference type="STRING" id="1577791.Mpt1_c12650"/>
<dbReference type="InterPro" id="IPR006137">
    <property type="entry name" value="NADH_UbQ_OxRdtase-like_20kDa"/>
</dbReference>
<keyword evidence="5" id="KW-1185">Reference proteome</keyword>
<dbReference type="EC" id="1.12.98.3" evidence="4"/>
<keyword evidence="2" id="KW-0004">4Fe-4S</keyword>
<dbReference type="PANTHER" id="PTHR11995">
    <property type="entry name" value="NADH DEHYDROGENASE"/>
    <property type="match status" value="1"/>
</dbReference>
<dbReference type="PANTHER" id="PTHR11995:SF14">
    <property type="entry name" value="NADH DEHYDROGENASE [UBIQUINONE] IRON-SULFUR PROTEIN 7, MITOCHONDRIAL"/>
    <property type="match status" value="1"/>
</dbReference>
<dbReference type="HOGENOM" id="CLU_055737_7_2_2"/>
<organism evidence="4 5">
    <name type="scientific">Candidatus Methanoplasma termitum</name>
    <dbReference type="NCBI Taxonomy" id="1577791"/>
    <lineage>
        <taxon>Archaea</taxon>
        <taxon>Methanobacteriati</taxon>
        <taxon>Thermoplasmatota</taxon>
        <taxon>Thermoplasmata</taxon>
        <taxon>Methanomassiliicoccales</taxon>
        <taxon>Methanomassiliicoccaceae</taxon>
        <taxon>Candidatus Methanoplasma</taxon>
    </lineage>
</organism>
<dbReference type="GO" id="GO:0009060">
    <property type="term" value="P:aerobic respiration"/>
    <property type="evidence" value="ECO:0007669"/>
    <property type="project" value="TreeGrafter"/>
</dbReference>
<evidence type="ECO:0000313" key="5">
    <source>
        <dbReference type="Proteomes" id="UP000030787"/>
    </source>
</evidence>
<dbReference type="OrthoDB" id="5740at2157"/>
<keyword evidence="2" id="KW-0479">Metal-binding</keyword>
<dbReference type="Proteomes" id="UP000030787">
    <property type="component" value="Chromosome"/>
</dbReference>
<dbReference type="Gene3D" id="3.40.50.12280">
    <property type="match status" value="1"/>
</dbReference>
<dbReference type="GO" id="GO:0008137">
    <property type="term" value="F:NADH dehydrogenase (ubiquinone) activity"/>
    <property type="evidence" value="ECO:0007669"/>
    <property type="project" value="InterPro"/>
</dbReference>
<name>A0A0A7LFU9_9ARCH</name>
<keyword evidence="4" id="KW-0560">Oxidoreductase</keyword>
<dbReference type="GO" id="GO:0015990">
    <property type="term" value="P:electron transport coupled proton transport"/>
    <property type="evidence" value="ECO:0007669"/>
    <property type="project" value="TreeGrafter"/>
</dbReference>
<dbReference type="Pfam" id="PF01058">
    <property type="entry name" value="Oxidored_q6"/>
    <property type="match status" value="1"/>
</dbReference>
<dbReference type="SUPFAM" id="SSF56770">
    <property type="entry name" value="HydA/Nqo6-like"/>
    <property type="match status" value="1"/>
</dbReference>
<keyword evidence="2" id="KW-0411">Iron-sulfur</keyword>
<dbReference type="InterPro" id="IPR006138">
    <property type="entry name" value="NADH_UQ_OxRdtase_20Kd_su"/>
</dbReference>
<dbReference type="GO" id="GO:0046872">
    <property type="term" value="F:metal ion binding"/>
    <property type="evidence" value="ECO:0007669"/>
    <property type="project" value="UniProtKB-KW"/>
</dbReference>
<dbReference type="AlphaFoldDB" id="A0A0A7LFU9"/>
<dbReference type="GO" id="GO:0045271">
    <property type="term" value="C:respiratory chain complex I"/>
    <property type="evidence" value="ECO:0007669"/>
    <property type="project" value="TreeGrafter"/>
</dbReference>
<dbReference type="NCBIfam" id="TIGR01957">
    <property type="entry name" value="nuoB_fam"/>
    <property type="match status" value="1"/>
</dbReference>
<dbReference type="KEGG" id="mear:Mpt1_c12650"/>
<protein>
    <submittedName>
        <fullName evidence="4">FpoB protein</fullName>
        <ecNumber evidence="4">1.12.98.3</ecNumber>
    </submittedName>
</protein>
<comment type="similarity">
    <text evidence="1 2">Belongs to the complex I 20 kDa subunit family.</text>
</comment>